<reference evidence="5" key="1">
    <citation type="submission" date="2022-02" db="EMBL/GenBank/DDBJ databases">
        <authorList>
            <person name="Lee M."/>
            <person name="Kim S.-J."/>
            <person name="Jung M.-Y."/>
        </authorList>
    </citation>
    <scope>NUCLEOTIDE SEQUENCE</scope>
    <source>
        <strain evidence="5">JHP9</strain>
    </source>
</reference>
<keyword evidence="3 4" id="KW-0413">Isomerase</keyword>
<evidence type="ECO:0000313" key="6">
    <source>
        <dbReference type="Proteomes" id="UP001203761"/>
    </source>
</evidence>
<evidence type="ECO:0000256" key="4">
    <source>
        <dbReference type="PIRNR" id="PIRNR016020"/>
    </source>
</evidence>
<dbReference type="RefSeq" id="WP_249737535.1">
    <property type="nucleotide sequence ID" value="NZ_JAKNCJ010000003.1"/>
</dbReference>
<dbReference type="InterPro" id="IPR025532">
    <property type="entry name" value="G6P_1-epimerase"/>
</dbReference>
<dbReference type="InterPro" id="IPR008183">
    <property type="entry name" value="Aldose_1/G6P_1-epimerase"/>
</dbReference>
<dbReference type="Proteomes" id="UP001203761">
    <property type="component" value="Unassembled WGS sequence"/>
</dbReference>
<proteinExistence type="inferred from homology"/>
<dbReference type="PANTHER" id="PTHR11122">
    <property type="entry name" value="APOSPORY-ASSOCIATED PROTEIN C-RELATED"/>
    <property type="match status" value="1"/>
</dbReference>
<evidence type="ECO:0000256" key="2">
    <source>
        <dbReference type="ARBA" id="ARBA00005866"/>
    </source>
</evidence>
<organism evidence="5 6">
    <name type="scientific">Brachybacterium equifaecis</name>
    <dbReference type="NCBI Taxonomy" id="2910770"/>
    <lineage>
        <taxon>Bacteria</taxon>
        <taxon>Bacillati</taxon>
        <taxon>Actinomycetota</taxon>
        <taxon>Actinomycetes</taxon>
        <taxon>Micrococcales</taxon>
        <taxon>Dermabacteraceae</taxon>
        <taxon>Brachybacterium</taxon>
    </lineage>
</organism>
<keyword evidence="6" id="KW-1185">Reference proteome</keyword>
<name>A0ABT0R241_9MICO</name>
<evidence type="ECO:0000256" key="3">
    <source>
        <dbReference type="ARBA" id="ARBA00023235"/>
    </source>
</evidence>
<dbReference type="CDD" id="cd09020">
    <property type="entry name" value="D-hex-6-P-epi_like"/>
    <property type="match status" value="1"/>
</dbReference>
<dbReference type="InterPro" id="IPR011013">
    <property type="entry name" value="Gal_mutarotase_sf_dom"/>
</dbReference>
<evidence type="ECO:0000313" key="5">
    <source>
        <dbReference type="EMBL" id="MCL6423458.1"/>
    </source>
</evidence>
<comment type="caution">
    <text evidence="5">The sequence shown here is derived from an EMBL/GenBank/DDBJ whole genome shotgun (WGS) entry which is preliminary data.</text>
</comment>
<dbReference type="SUPFAM" id="SSF74650">
    <property type="entry name" value="Galactose mutarotase-like"/>
    <property type="match status" value="1"/>
</dbReference>
<dbReference type="EMBL" id="JAKNCJ010000003">
    <property type="protein sequence ID" value="MCL6423458.1"/>
    <property type="molecule type" value="Genomic_DNA"/>
</dbReference>
<comment type="catalytic activity">
    <reaction evidence="1">
        <text>alpha-D-glucose 6-phosphate = beta-D-glucose 6-phosphate</text>
        <dbReference type="Rhea" id="RHEA:16249"/>
        <dbReference type="ChEBI" id="CHEBI:58225"/>
        <dbReference type="ChEBI" id="CHEBI:58247"/>
        <dbReference type="EC" id="5.1.3.15"/>
    </reaction>
</comment>
<comment type="similarity">
    <text evidence="2 4">Belongs to the glucose-6-phosphate 1-epimerase family.</text>
</comment>
<accession>A0ABT0R241</accession>
<evidence type="ECO:0000256" key="1">
    <source>
        <dbReference type="ARBA" id="ARBA00001096"/>
    </source>
</evidence>
<sequence length="307" mass="32240">MSENTSIDLPAGVTLEDRHGFPALVIELERTSAVIQLDGAHLTSWVPSTGEDLLWMSPTSEFGPGKAIRGGVPLVGPWFGPGRDLQAVPPHGWLRTHRWEVESVTPALADGTAQSADDAGEGQQPEAVDATLRLEGADPSGSGTSARLRVGVSPSALTIALTITAGDAPLELEAALHTYFAVGDAEKLSFEGFAGSTYLDSADGLTEKSQEGEPRIDGEVDRVYAVTGPIRVEDRELGRSIEIASEGSTKTVLWNPGAAKAGRLPDMPDEAFPEFVCVETAAAKDGFVALAPGEAHTISARYTLAQV</sequence>
<dbReference type="EC" id="5.1.3.15" evidence="4"/>
<protein>
    <recommendedName>
        <fullName evidence="4">Putative glucose-6-phosphate 1-epimerase</fullName>
        <ecNumber evidence="4">5.1.3.15</ecNumber>
    </recommendedName>
</protein>
<dbReference type="Pfam" id="PF01263">
    <property type="entry name" value="Aldose_epim"/>
    <property type="match status" value="1"/>
</dbReference>
<gene>
    <name evidence="5" type="ORF">Bequi_08665</name>
</gene>
<dbReference type="PANTHER" id="PTHR11122:SF13">
    <property type="entry name" value="GLUCOSE-6-PHOSPHATE 1-EPIMERASE"/>
    <property type="match status" value="1"/>
</dbReference>
<dbReference type="InterPro" id="IPR014718">
    <property type="entry name" value="GH-type_carb-bd"/>
</dbReference>
<dbReference type="Gene3D" id="2.70.98.10">
    <property type="match status" value="1"/>
</dbReference>
<dbReference type="PIRSF" id="PIRSF016020">
    <property type="entry name" value="PHexose_mutarotase"/>
    <property type="match status" value="1"/>
</dbReference>